<dbReference type="Gene3D" id="3.30.565.10">
    <property type="entry name" value="Histidine kinase-like ATPase, C-terminal domain"/>
    <property type="match status" value="1"/>
</dbReference>
<reference evidence="11" key="2">
    <citation type="journal article" date="2021" name="Microbiome">
        <title>Successional dynamics and alternative stable states in a saline activated sludge microbial community over 9 years.</title>
        <authorList>
            <person name="Wang Y."/>
            <person name="Ye J."/>
            <person name="Ju F."/>
            <person name="Liu L."/>
            <person name="Boyd J.A."/>
            <person name="Deng Y."/>
            <person name="Parks D.H."/>
            <person name="Jiang X."/>
            <person name="Yin X."/>
            <person name="Woodcroft B.J."/>
            <person name="Tyson G.W."/>
            <person name="Hugenholtz P."/>
            <person name="Polz M.F."/>
            <person name="Zhang T."/>
        </authorList>
    </citation>
    <scope>NUCLEOTIDE SEQUENCE</scope>
    <source>
        <strain evidence="11">HKST-UBA01</strain>
    </source>
</reference>
<dbReference type="InterPro" id="IPR018522">
    <property type="entry name" value="TopoIIA_CS"/>
</dbReference>
<dbReference type="SUPFAM" id="SSF55874">
    <property type="entry name" value="ATPase domain of HSP90 chaperone/DNA topoisomerase II/histidine kinase"/>
    <property type="match status" value="1"/>
</dbReference>
<sequence>MSKDSNYDASSIQVLEGLEPVRKRPGMYIGDTGEYGFHHLLREIINNAVDEALGGFADTTAVEFHPDGSVSVFDNGRGIPIDEMPKYKKSALEVMMTTLHSGGKFEGQAYKVSGGLHGVGISIVNALSEKSIVIVKKDDKYYRQEYSRGDVKTPLTEIKESDLDNDTVKALIKEESGTAFTFKPDHKVFGDLTFDFDRIKKLLRNYAFLTSNLHFKLTDNRAESLPTRYGFYFDGGLKSFVRYQNQAHNPIIKDPFYVIGEQDNIQVEIALQYHTDYHTDILSFTNNIETKEGGFHETGFKSALTRVLNDYAKKNELVKGDKSLSGEDVREGLTAVISIKMSSEKLQFEGQTKTKLGNTEVRPIVETIMGQALQSYLEEHPTEAATIIQKNLLAQEARLAAQKAKETVQRKSALEGASLPGKLADCQSRKAEESELYVVEGDSAGGSAKQGRDRRFQAILPLGGKPLNAEKNRLDKILDHKEFKHLLIALGAGVGDDLNIEKLRYHRVILMNDADVDGKHITTLVLTFIYRQLKPLIENGYVYVAQPPLFKIKAGKEITYVYSEEERDVKVSELLSENKTYNITRFKGLGEMNPEQL</sequence>
<dbReference type="GO" id="GO:0003677">
    <property type="term" value="F:DNA binding"/>
    <property type="evidence" value="ECO:0007669"/>
    <property type="project" value="UniProtKB-KW"/>
</dbReference>
<dbReference type="PRINTS" id="PR00418">
    <property type="entry name" value="TPI2FAMILY"/>
</dbReference>
<dbReference type="InterPro" id="IPR003594">
    <property type="entry name" value="HATPase_dom"/>
</dbReference>
<evidence type="ECO:0000256" key="2">
    <source>
        <dbReference type="ARBA" id="ARBA00001946"/>
    </source>
</evidence>
<keyword evidence="7" id="KW-0799">Topoisomerase</keyword>
<dbReference type="GO" id="GO:0003918">
    <property type="term" value="F:DNA topoisomerase type II (double strand cut, ATP-hydrolyzing) activity"/>
    <property type="evidence" value="ECO:0007669"/>
    <property type="project" value="UniProtKB-EC"/>
</dbReference>
<keyword evidence="8" id="KW-0238">DNA-binding</keyword>
<feature type="non-terminal residue" evidence="11">
    <location>
        <position position="597"/>
    </location>
</feature>
<dbReference type="InterPro" id="IPR020568">
    <property type="entry name" value="Ribosomal_Su5_D2-typ_SF"/>
</dbReference>
<dbReference type="PRINTS" id="PR01159">
    <property type="entry name" value="DNAGYRASEB"/>
</dbReference>
<feature type="domain" description="Toprim" evidence="10">
    <location>
        <begin position="434"/>
        <end position="548"/>
    </location>
</feature>
<dbReference type="InterPro" id="IPR014721">
    <property type="entry name" value="Ribsml_uS5_D2-typ_fold_subgr"/>
</dbReference>
<comment type="caution">
    <text evidence="11">The sequence shown here is derived from an EMBL/GenBank/DDBJ whole genome shotgun (WGS) entry which is preliminary data.</text>
</comment>
<evidence type="ECO:0000256" key="4">
    <source>
        <dbReference type="ARBA" id="ARBA00012895"/>
    </source>
</evidence>
<dbReference type="CDD" id="cd00822">
    <property type="entry name" value="TopoII_Trans_DNA_gyrase"/>
    <property type="match status" value="1"/>
</dbReference>
<proteinExistence type="inferred from homology"/>
<dbReference type="InterPro" id="IPR001241">
    <property type="entry name" value="Topo_IIA"/>
</dbReference>
<dbReference type="AlphaFoldDB" id="A0A955LGL1"/>
<evidence type="ECO:0000256" key="3">
    <source>
        <dbReference type="ARBA" id="ARBA00010708"/>
    </source>
</evidence>
<evidence type="ECO:0000256" key="7">
    <source>
        <dbReference type="ARBA" id="ARBA00023029"/>
    </source>
</evidence>
<gene>
    <name evidence="11" type="ORF">KC571_01925</name>
</gene>
<organism evidence="11 12">
    <name type="scientific">candidate division WWE3 bacterium</name>
    <dbReference type="NCBI Taxonomy" id="2053526"/>
    <lineage>
        <taxon>Bacteria</taxon>
        <taxon>Katanobacteria</taxon>
    </lineage>
</organism>
<dbReference type="InterPro" id="IPR013506">
    <property type="entry name" value="Topo_IIA_bsu_dom2"/>
</dbReference>
<dbReference type="PROSITE" id="PS00177">
    <property type="entry name" value="TOPOISOMERASE_II"/>
    <property type="match status" value="1"/>
</dbReference>
<dbReference type="Pfam" id="PF00204">
    <property type="entry name" value="DNA_gyraseB"/>
    <property type="match status" value="1"/>
</dbReference>
<dbReference type="FunFam" id="3.30.230.10:FF:000005">
    <property type="entry name" value="DNA gyrase subunit B"/>
    <property type="match status" value="1"/>
</dbReference>
<dbReference type="PANTHER" id="PTHR45866">
    <property type="entry name" value="DNA GYRASE/TOPOISOMERASE SUBUNIT B"/>
    <property type="match status" value="1"/>
</dbReference>
<accession>A0A955LGL1</accession>
<evidence type="ECO:0000256" key="9">
    <source>
        <dbReference type="ARBA" id="ARBA00023235"/>
    </source>
</evidence>
<dbReference type="CDD" id="cd16928">
    <property type="entry name" value="HATPase_GyrB-like"/>
    <property type="match status" value="1"/>
</dbReference>
<comment type="cofactor">
    <cofactor evidence="2">
        <name>Mg(2+)</name>
        <dbReference type="ChEBI" id="CHEBI:18420"/>
    </cofactor>
</comment>
<dbReference type="InterPro" id="IPR000565">
    <property type="entry name" value="Topo_IIA_B"/>
</dbReference>
<dbReference type="PROSITE" id="PS50880">
    <property type="entry name" value="TOPRIM"/>
    <property type="match status" value="1"/>
</dbReference>
<protein>
    <recommendedName>
        <fullName evidence="4">DNA topoisomerase (ATP-hydrolyzing)</fullName>
        <ecNumber evidence="4">5.6.2.2</ecNumber>
    </recommendedName>
</protein>
<evidence type="ECO:0000256" key="8">
    <source>
        <dbReference type="ARBA" id="ARBA00023125"/>
    </source>
</evidence>
<evidence type="ECO:0000313" key="11">
    <source>
        <dbReference type="EMBL" id="MCA9390136.1"/>
    </source>
</evidence>
<dbReference type="InterPro" id="IPR036890">
    <property type="entry name" value="HATPase_C_sf"/>
</dbReference>
<evidence type="ECO:0000256" key="6">
    <source>
        <dbReference type="ARBA" id="ARBA00022840"/>
    </source>
</evidence>
<dbReference type="GO" id="GO:0005524">
    <property type="term" value="F:ATP binding"/>
    <property type="evidence" value="ECO:0007669"/>
    <property type="project" value="UniProtKB-KW"/>
</dbReference>
<evidence type="ECO:0000313" key="12">
    <source>
        <dbReference type="Proteomes" id="UP000701698"/>
    </source>
</evidence>
<dbReference type="GO" id="GO:0006265">
    <property type="term" value="P:DNA topological change"/>
    <property type="evidence" value="ECO:0007669"/>
    <property type="project" value="InterPro"/>
</dbReference>
<evidence type="ECO:0000256" key="1">
    <source>
        <dbReference type="ARBA" id="ARBA00000185"/>
    </source>
</evidence>
<dbReference type="Gene3D" id="3.30.230.10">
    <property type="match status" value="1"/>
</dbReference>
<dbReference type="Pfam" id="PF01751">
    <property type="entry name" value="Toprim"/>
    <property type="match status" value="1"/>
</dbReference>
<dbReference type="SMART" id="SM00387">
    <property type="entry name" value="HATPase_c"/>
    <property type="match status" value="1"/>
</dbReference>
<dbReference type="InterPro" id="IPR013759">
    <property type="entry name" value="Topo_IIA_B_C"/>
</dbReference>
<reference evidence="11" key="1">
    <citation type="submission" date="2020-04" db="EMBL/GenBank/DDBJ databases">
        <authorList>
            <person name="Zhang T."/>
        </authorList>
    </citation>
    <scope>NUCLEOTIDE SEQUENCE</scope>
    <source>
        <strain evidence="11">HKST-UBA01</strain>
    </source>
</reference>
<dbReference type="SUPFAM" id="SSF54211">
    <property type="entry name" value="Ribosomal protein S5 domain 2-like"/>
    <property type="match status" value="1"/>
</dbReference>
<keyword evidence="6" id="KW-0067">ATP-binding</keyword>
<dbReference type="InterPro" id="IPR013760">
    <property type="entry name" value="Topo_IIA-like_dom_sf"/>
</dbReference>
<dbReference type="EMBL" id="JAGQKX010000035">
    <property type="protein sequence ID" value="MCA9390136.1"/>
    <property type="molecule type" value="Genomic_DNA"/>
</dbReference>
<name>A0A955LGL1_UNCKA</name>
<comment type="catalytic activity">
    <reaction evidence="1">
        <text>ATP-dependent breakage, passage and rejoining of double-stranded DNA.</text>
        <dbReference type="EC" id="5.6.2.2"/>
    </reaction>
</comment>
<dbReference type="EC" id="5.6.2.2" evidence="4"/>
<comment type="similarity">
    <text evidence="3">Belongs to the type II topoisomerase GyrB family.</text>
</comment>
<evidence type="ECO:0000259" key="10">
    <source>
        <dbReference type="PROSITE" id="PS50880"/>
    </source>
</evidence>
<keyword evidence="9" id="KW-0413">Isomerase</keyword>
<dbReference type="Gene3D" id="3.40.50.670">
    <property type="match status" value="1"/>
</dbReference>
<dbReference type="InterPro" id="IPR006171">
    <property type="entry name" value="TOPRIM_dom"/>
</dbReference>
<dbReference type="SMART" id="SM00433">
    <property type="entry name" value="TOP2c"/>
    <property type="match status" value="1"/>
</dbReference>
<dbReference type="SUPFAM" id="SSF56719">
    <property type="entry name" value="Type II DNA topoisomerase"/>
    <property type="match status" value="1"/>
</dbReference>
<evidence type="ECO:0000256" key="5">
    <source>
        <dbReference type="ARBA" id="ARBA00022741"/>
    </source>
</evidence>
<dbReference type="NCBIfam" id="NF004189">
    <property type="entry name" value="PRK05644.1"/>
    <property type="match status" value="1"/>
</dbReference>
<dbReference type="Proteomes" id="UP000701698">
    <property type="component" value="Unassembled WGS sequence"/>
</dbReference>
<keyword evidence="5" id="KW-0547">Nucleotide-binding</keyword>
<dbReference type="PANTHER" id="PTHR45866:SF1">
    <property type="entry name" value="DNA GYRASE SUBUNIT B, MITOCHONDRIAL"/>
    <property type="match status" value="1"/>
</dbReference>
<dbReference type="Pfam" id="PF02518">
    <property type="entry name" value="HATPase_c"/>
    <property type="match status" value="1"/>
</dbReference>